<gene>
    <name evidence="2" type="ORF">KI387_030487</name>
</gene>
<dbReference type="Proteomes" id="UP000824469">
    <property type="component" value="Unassembled WGS sequence"/>
</dbReference>
<dbReference type="EMBL" id="JAHRHJ020000010">
    <property type="protein sequence ID" value="KAH9298805.1"/>
    <property type="molecule type" value="Genomic_DNA"/>
</dbReference>
<feature type="non-terminal residue" evidence="2">
    <location>
        <position position="126"/>
    </location>
</feature>
<reference evidence="2 3" key="1">
    <citation type="journal article" date="2021" name="Nat. Plants">
        <title>The Taxus genome provides insights into paclitaxel biosynthesis.</title>
        <authorList>
            <person name="Xiong X."/>
            <person name="Gou J."/>
            <person name="Liao Q."/>
            <person name="Li Y."/>
            <person name="Zhou Q."/>
            <person name="Bi G."/>
            <person name="Li C."/>
            <person name="Du R."/>
            <person name="Wang X."/>
            <person name="Sun T."/>
            <person name="Guo L."/>
            <person name="Liang H."/>
            <person name="Lu P."/>
            <person name="Wu Y."/>
            <person name="Zhang Z."/>
            <person name="Ro D.K."/>
            <person name="Shang Y."/>
            <person name="Huang S."/>
            <person name="Yan J."/>
        </authorList>
    </citation>
    <scope>NUCLEOTIDE SEQUENCE [LARGE SCALE GENOMIC DNA]</scope>
    <source>
        <strain evidence="2">Ta-2019</strain>
    </source>
</reference>
<protein>
    <submittedName>
        <fullName evidence="2">Uncharacterized protein</fullName>
    </submittedName>
</protein>
<evidence type="ECO:0000256" key="1">
    <source>
        <dbReference type="SAM" id="MobiDB-lite"/>
    </source>
</evidence>
<name>A0AA38CE73_TAXCH</name>
<keyword evidence="3" id="KW-1185">Reference proteome</keyword>
<comment type="caution">
    <text evidence="2">The sequence shown here is derived from an EMBL/GenBank/DDBJ whole genome shotgun (WGS) entry which is preliminary data.</text>
</comment>
<accession>A0AA38CE73</accession>
<evidence type="ECO:0000313" key="2">
    <source>
        <dbReference type="EMBL" id="KAH9298805.1"/>
    </source>
</evidence>
<feature type="region of interest" description="Disordered" evidence="1">
    <location>
        <begin position="52"/>
        <end position="72"/>
    </location>
</feature>
<evidence type="ECO:0000313" key="3">
    <source>
        <dbReference type="Proteomes" id="UP000824469"/>
    </source>
</evidence>
<dbReference type="PANTHER" id="PTHR36406:SF2">
    <property type="entry name" value="MEDIATOR OF RNA POLYMERASE II TRANSCRIPTION SUBUNIT 30"/>
    <property type="match status" value="1"/>
</dbReference>
<sequence>MMTEEKGSNDNQNRRCEELAVEGQKHLEATVEAAHEILASMNQELCNPSLWIPPTSRDQETPLGGGGGGTALEDARRRYKTSVSTLRDLISLISSSQDGDTIMGTESKGDQDEIQILEKRVGELRE</sequence>
<dbReference type="OMA" id="TWQSPCA"/>
<proteinExistence type="predicted"/>
<dbReference type="AlphaFoldDB" id="A0AA38CE73"/>
<dbReference type="GO" id="GO:0016592">
    <property type="term" value="C:mediator complex"/>
    <property type="evidence" value="ECO:0007669"/>
    <property type="project" value="InterPro"/>
</dbReference>
<dbReference type="PANTHER" id="PTHR36406">
    <property type="entry name" value="MEDIATOR OF RNA POLYMERASE II TRANSCRIPTION SUBUNIT 30"/>
    <property type="match status" value="1"/>
</dbReference>
<dbReference type="InterPro" id="IPR034568">
    <property type="entry name" value="MED30"/>
</dbReference>
<organism evidence="2 3">
    <name type="scientific">Taxus chinensis</name>
    <name type="common">Chinese yew</name>
    <name type="synonym">Taxus wallichiana var. chinensis</name>
    <dbReference type="NCBI Taxonomy" id="29808"/>
    <lineage>
        <taxon>Eukaryota</taxon>
        <taxon>Viridiplantae</taxon>
        <taxon>Streptophyta</taxon>
        <taxon>Embryophyta</taxon>
        <taxon>Tracheophyta</taxon>
        <taxon>Spermatophyta</taxon>
        <taxon>Pinopsida</taxon>
        <taxon>Pinidae</taxon>
        <taxon>Conifers II</taxon>
        <taxon>Cupressales</taxon>
        <taxon>Taxaceae</taxon>
        <taxon>Taxus</taxon>
    </lineage>
</organism>